<accession>A0AAV4MEG4</accession>
<sequence>MVIHYNPSSLFQNITSCQKNITPSNSILLCYNIPFTINDLCYLDLHFSSSNSSLPVPCIIHVASIVTSSTSSSHPSTGSSCLTSPFSTTTLSPARAGFK</sequence>
<protein>
    <submittedName>
        <fullName evidence="2">Uncharacterized protein</fullName>
    </submittedName>
</protein>
<feature type="compositionally biased region" description="Low complexity" evidence="1">
    <location>
        <begin position="69"/>
        <end position="93"/>
    </location>
</feature>
<name>A0AAV4MEG4_9ARAC</name>
<dbReference type="Proteomes" id="UP001054837">
    <property type="component" value="Unassembled WGS sequence"/>
</dbReference>
<evidence type="ECO:0000313" key="2">
    <source>
        <dbReference type="EMBL" id="GIX70837.1"/>
    </source>
</evidence>
<comment type="caution">
    <text evidence="2">The sequence shown here is derived from an EMBL/GenBank/DDBJ whole genome shotgun (WGS) entry which is preliminary data.</text>
</comment>
<evidence type="ECO:0000313" key="3">
    <source>
        <dbReference type="Proteomes" id="UP001054837"/>
    </source>
</evidence>
<organism evidence="2 3">
    <name type="scientific">Caerostris darwini</name>
    <dbReference type="NCBI Taxonomy" id="1538125"/>
    <lineage>
        <taxon>Eukaryota</taxon>
        <taxon>Metazoa</taxon>
        <taxon>Ecdysozoa</taxon>
        <taxon>Arthropoda</taxon>
        <taxon>Chelicerata</taxon>
        <taxon>Arachnida</taxon>
        <taxon>Araneae</taxon>
        <taxon>Araneomorphae</taxon>
        <taxon>Entelegynae</taxon>
        <taxon>Araneoidea</taxon>
        <taxon>Araneidae</taxon>
        <taxon>Caerostris</taxon>
    </lineage>
</organism>
<gene>
    <name evidence="2" type="ORF">CDAR_260831</name>
</gene>
<dbReference type="AlphaFoldDB" id="A0AAV4MEG4"/>
<proteinExistence type="predicted"/>
<evidence type="ECO:0000256" key="1">
    <source>
        <dbReference type="SAM" id="MobiDB-lite"/>
    </source>
</evidence>
<feature type="region of interest" description="Disordered" evidence="1">
    <location>
        <begin position="69"/>
        <end position="99"/>
    </location>
</feature>
<reference evidence="2 3" key="1">
    <citation type="submission" date="2021-06" db="EMBL/GenBank/DDBJ databases">
        <title>Caerostris darwini draft genome.</title>
        <authorList>
            <person name="Kono N."/>
            <person name="Arakawa K."/>
        </authorList>
    </citation>
    <scope>NUCLEOTIDE SEQUENCE [LARGE SCALE GENOMIC DNA]</scope>
</reference>
<dbReference type="EMBL" id="BPLQ01000393">
    <property type="protein sequence ID" value="GIX70837.1"/>
    <property type="molecule type" value="Genomic_DNA"/>
</dbReference>
<keyword evidence="3" id="KW-1185">Reference proteome</keyword>